<evidence type="ECO:0000313" key="1">
    <source>
        <dbReference type="EMBL" id="KAJ4472082.1"/>
    </source>
</evidence>
<accession>A0A9W9A3F9</accession>
<dbReference type="OrthoDB" id="3251489at2759"/>
<reference evidence="1" key="1">
    <citation type="submission" date="2022-08" db="EMBL/GenBank/DDBJ databases">
        <title>A Global Phylogenomic Analysis of the Shiitake Genus Lentinula.</title>
        <authorList>
            <consortium name="DOE Joint Genome Institute"/>
            <person name="Sierra-Patev S."/>
            <person name="Min B."/>
            <person name="Naranjo-Ortiz M."/>
            <person name="Looney B."/>
            <person name="Konkel Z."/>
            <person name="Slot J.C."/>
            <person name="Sakamoto Y."/>
            <person name="Steenwyk J.L."/>
            <person name="Rokas A."/>
            <person name="Carro J."/>
            <person name="Camarero S."/>
            <person name="Ferreira P."/>
            <person name="Molpeceres G."/>
            <person name="Ruiz-Duenas F.J."/>
            <person name="Serrano A."/>
            <person name="Henrissat B."/>
            <person name="Drula E."/>
            <person name="Hughes K.W."/>
            <person name="Mata J.L."/>
            <person name="Ishikawa N.K."/>
            <person name="Vargas-Isla R."/>
            <person name="Ushijima S."/>
            <person name="Smith C.A."/>
            <person name="Ahrendt S."/>
            <person name="Andreopoulos W."/>
            <person name="He G."/>
            <person name="Labutti K."/>
            <person name="Lipzen A."/>
            <person name="Ng V."/>
            <person name="Riley R."/>
            <person name="Sandor L."/>
            <person name="Barry K."/>
            <person name="Martinez A.T."/>
            <person name="Xiao Y."/>
            <person name="Gibbons J.G."/>
            <person name="Terashima K."/>
            <person name="Grigoriev I.V."/>
            <person name="Hibbett D.S."/>
        </authorList>
    </citation>
    <scope>NUCLEOTIDE SEQUENCE</scope>
    <source>
        <strain evidence="1">JLM2183</strain>
    </source>
</reference>
<evidence type="ECO:0008006" key="3">
    <source>
        <dbReference type="Google" id="ProtNLM"/>
    </source>
</evidence>
<dbReference type="EMBL" id="JAOTPV010000021">
    <property type="protein sequence ID" value="KAJ4472082.1"/>
    <property type="molecule type" value="Genomic_DNA"/>
</dbReference>
<evidence type="ECO:0000313" key="2">
    <source>
        <dbReference type="Proteomes" id="UP001150266"/>
    </source>
</evidence>
<dbReference type="Gene3D" id="3.80.10.10">
    <property type="entry name" value="Ribonuclease Inhibitor"/>
    <property type="match status" value="1"/>
</dbReference>
<dbReference type="Proteomes" id="UP001150266">
    <property type="component" value="Unassembled WGS sequence"/>
</dbReference>
<dbReference type="SUPFAM" id="SSF81383">
    <property type="entry name" value="F-box domain"/>
    <property type="match status" value="1"/>
</dbReference>
<name>A0A9W9A3F9_9AGAR</name>
<dbReference type="InterPro" id="IPR032675">
    <property type="entry name" value="LRR_dom_sf"/>
</dbReference>
<dbReference type="InterPro" id="IPR036047">
    <property type="entry name" value="F-box-like_dom_sf"/>
</dbReference>
<protein>
    <recommendedName>
        <fullName evidence="3">F-box domain-containing protein</fullName>
    </recommendedName>
</protein>
<comment type="caution">
    <text evidence="1">The sequence shown here is derived from an EMBL/GenBank/DDBJ whole genome shotgun (WGS) entry which is preliminary data.</text>
</comment>
<dbReference type="AlphaFoldDB" id="A0A9W9A3F9"/>
<proteinExistence type="predicted"/>
<keyword evidence="2" id="KW-1185">Reference proteome</keyword>
<organism evidence="1 2">
    <name type="scientific">Lentinula aciculospora</name>
    <dbReference type="NCBI Taxonomy" id="153920"/>
    <lineage>
        <taxon>Eukaryota</taxon>
        <taxon>Fungi</taxon>
        <taxon>Dikarya</taxon>
        <taxon>Basidiomycota</taxon>
        <taxon>Agaricomycotina</taxon>
        <taxon>Agaricomycetes</taxon>
        <taxon>Agaricomycetidae</taxon>
        <taxon>Agaricales</taxon>
        <taxon>Marasmiineae</taxon>
        <taxon>Omphalotaceae</taxon>
        <taxon>Lentinula</taxon>
    </lineage>
</organism>
<gene>
    <name evidence="1" type="ORF">J3R30DRAFT_1029332</name>
</gene>
<sequence>MKTRFEEISQNKCFISRLPIELQTQIFSECASQPYGQLMNEHEAPQVLLLVCKYWKNLASATSSLWSSFEAKFGTWALNCRGPKGDALILSRMRLWLHRSGNYPLSVKLVYQPPTSISRDGMFYCFLTDVLMLLVQYCTRWHDIELSIPHACLAPLLKATPGLEFSSLSSLVLNLNPSVHSESLDVRTFASNCRQLTRLHLNLEAGRALTLDDCGVILTQHPNLNSCKLYAQCLFDGSTQALGHATDRFILPALSDLHLMVYSPPSHASDDSPSPEAALMAFLSQLELHVLTYLHIEWLVDEDQSLWNSFHPHFVSFLDTLEPTLETLSLGYLPIAEEQLLDCLRAVPHLISAELLFSLGVEPNGSAITDELLRALTLTSGMGETTALLPFLQSLTLQCHGSGCSEQVLVRFVDSRSEGELHTLRALKLQTQVPIVSEEILQSRWSDKLLLSVYER</sequence>